<reference evidence="1 2" key="1">
    <citation type="submission" date="2019-04" db="EMBL/GenBank/DDBJ databases">
        <title>Genome of a novel bacterium Candidatus Jettenia ecosi reconstructed from metagenome of an anammox bioreactor.</title>
        <authorList>
            <person name="Mardanov A.V."/>
            <person name="Beletsky A.V."/>
            <person name="Ravin N.V."/>
            <person name="Botchkova E.A."/>
            <person name="Litti Y.V."/>
            <person name="Nozhevnikova A.N."/>
        </authorList>
    </citation>
    <scope>NUCLEOTIDE SEQUENCE [LARGE SCALE GENOMIC DNA]</scope>
    <source>
        <strain evidence="1">J2</strain>
    </source>
</reference>
<evidence type="ECO:0000313" key="2">
    <source>
        <dbReference type="Proteomes" id="UP000319783"/>
    </source>
</evidence>
<evidence type="ECO:0000313" key="1">
    <source>
        <dbReference type="EMBL" id="TLD42916.1"/>
    </source>
</evidence>
<proteinExistence type="predicted"/>
<protein>
    <submittedName>
        <fullName evidence="1">Uncharacterized protein</fullName>
    </submittedName>
</protein>
<organism evidence="1 2">
    <name type="scientific">Candidatus Jettenia ecosi</name>
    <dbReference type="NCBI Taxonomy" id="2494326"/>
    <lineage>
        <taxon>Bacteria</taxon>
        <taxon>Pseudomonadati</taxon>
        <taxon>Planctomycetota</taxon>
        <taxon>Candidatus Brocadiia</taxon>
        <taxon>Candidatus Brocadiales</taxon>
        <taxon>Candidatus Brocadiaceae</taxon>
        <taxon>Candidatus Jettenia</taxon>
    </lineage>
</organism>
<name>A0A533QDT8_9BACT</name>
<dbReference type="EMBL" id="SULG01000011">
    <property type="protein sequence ID" value="TLD42916.1"/>
    <property type="molecule type" value="Genomic_DNA"/>
</dbReference>
<accession>A0A533QDT8</accession>
<dbReference type="Proteomes" id="UP000319783">
    <property type="component" value="Unassembled WGS sequence"/>
</dbReference>
<dbReference type="AlphaFoldDB" id="A0A533QDT8"/>
<comment type="caution">
    <text evidence="1">The sequence shown here is derived from an EMBL/GenBank/DDBJ whole genome shotgun (WGS) entry which is preliminary data.</text>
</comment>
<sequence length="45" mass="5111">MFLETFHPYGVVFQKTTVLCAQKTTVLCTGKYFASFCIAKLPMVF</sequence>
<gene>
    <name evidence="1" type="ORF">JETT_0816</name>
</gene>